<sequence>MRGSSLRQLSDQDALGLYEWAEASSDAVIKCTCQQVRRLKTLPELSHALGGQTLFLHYETPALVAEVCGMVVGITPKEDQVSYEVDDGTSVLRIVETRKSLRQAGTRSNQAGVTTAAPCGIPDCYIMPPQPQPSVSTSRLANGATNTYLAPLIPRFKVADVVECIGKVQIDRSGQRFLVAQRMARCDDINMESHHQINVVKLEIDVYRQPFEWSRLGPETKEPSAKHSTRPRIMPKDSARLLVSQLSPNDNAVAAPMIQADSDHQIPTERQRLSRDEARRLISGSAPFSTPSLLSASLSCSLRTGEHTQSSRATESSTRQLRAHAKIADRNLTESYFQLQLQQHISQHYRCHAFALSDLCTDSDLSSLAQRLVSIRLQRRQASRSADTSHTRTASLDTAEQQPEKVRRLFEWAIRKMMHDGFITLAESDDSRLLTATRKTDPGSTDVYRLVTPEYLLHPLNKLLGNSHGFASPRDPASHDPDELAARLRILDDRFRNISSSLVQDSLALYYARRAPIVID</sequence>
<dbReference type="OrthoDB" id="77828at2759"/>
<dbReference type="AlphaFoldDB" id="E6ZX43"/>
<evidence type="ECO:0000256" key="5">
    <source>
        <dbReference type="ARBA" id="ARBA00022895"/>
    </source>
</evidence>
<evidence type="ECO:0000313" key="10">
    <source>
        <dbReference type="EMBL" id="CBQ71800.1"/>
    </source>
</evidence>
<proteinExistence type="predicted"/>
<dbReference type="InterPro" id="IPR040260">
    <property type="entry name" value="RFA2-like"/>
</dbReference>
<evidence type="ECO:0000256" key="4">
    <source>
        <dbReference type="ARBA" id="ARBA00022454"/>
    </source>
</evidence>
<evidence type="ECO:0000256" key="6">
    <source>
        <dbReference type="ARBA" id="ARBA00023125"/>
    </source>
</evidence>
<dbReference type="VEuPathDB" id="FungiDB:sr12656"/>
<evidence type="ECO:0000313" key="11">
    <source>
        <dbReference type="Proteomes" id="UP000008867"/>
    </source>
</evidence>
<evidence type="ECO:0000256" key="7">
    <source>
        <dbReference type="ARBA" id="ARBA00023242"/>
    </source>
</evidence>
<dbReference type="GO" id="GO:0003677">
    <property type="term" value="F:DNA binding"/>
    <property type="evidence" value="ECO:0007669"/>
    <property type="project" value="UniProtKB-KW"/>
</dbReference>
<name>E6ZX43_SPORE</name>
<dbReference type="PANTHER" id="PTHR13989">
    <property type="entry name" value="REPLICATION PROTEIN A-RELATED"/>
    <property type="match status" value="1"/>
</dbReference>
<keyword evidence="4" id="KW-0158">Chromosome</keyword>
<reference evidence="10 11" key="1">
    <citation type="journal article" date="2010" name="Science">
        <title>Pathogenicity determinants in smut fungi revealed by genome comparison.</title>
        <authorList>
            <person name="Schirawski J."/>
            <person name="Mannhaupt G."/>
            <person name="Muench K."/>
            <person name="Brefort T."/>
            <person name="Schipper K."/>
            <person name="Doehlemann G."/>
            <person name="Di Stasio M."/>
            <person name="Roessel N."/>
            <person name="Mendoza-Mendoza A."/>
            <person name="Pester D."/>
            <person name="Mueller O."/>
            <person name="Winterberg B."/>
            <person name="Meyer E."/>
            <person name="Ghareeb H."/>
            <person name="Wollenberg T."/>
            <person name="Muensterkoetter M."/>
            <person name="Wong P."/>
            <person name="Walter M."/>
            <person name="Stukenbrock E."/>
            <person name="Gueldener U."/>
            <person name="Kahmann R."/>
        </authorList>
    </citation>
    <scope>NUCLEOTIDE SEQUENCE [LARGE SCALE GENOMIC DNA]</scope>
    <source>
        <strain evidence="11">SRZ2</strain>
    </source>
</reference>
<evidence type="ECO:0000256" key="8">
    <source>
        <dbReference type="ARBA" id="ARBA00030039"/>
    </source>
</evidence>
<evidence type="ECO:0000256" key="9">
    <source>
        <dbReference type="SAM" id="MobiDB-lite"/>
    </source>
</evidence>
<evidence type="ECO:0000256" key="3">
    <source>
        <dbReference type="ARBA" id="ARBA00017411"/>
    </source>
</evidence>
<dbReference type="GO" id="GO:0000781">
    <property type="term" value="C:chromosome, telomeric region"/>
    <property type="evidence" value="ECO:0007669"/>
    <property type="project" value="UniProtKB-SubCell"/>
</dbReference>
<evidence type="ECO:0000256" key="1">
    <source>
        <dbReference type="ARBA" id="ARBA00004123"/>
    </source>
</evidence>
<gene>
    <name evidence="10" type="ORF">sr12656</name>
</gene>
<dbReference type="InterPro" id="IPR012340">
    <property type="entry name" value="NA-bd_OB-fold"/>
</dbReference>
<keyword evidence="11" id="KW-1185">Reference proteome</keyword>
<dbReference type="GO" id="GO:0005634">
    <property type="term" value="C:nucleus"/>
    <property type="evidence" value="ECO:0007669"/>
    <property type="project" value="UniProtKB-SubCell"/>
</dbReference>
<feature type="compositionally biased region" description="Polar residues" evidence="9">
    <location>
        <begin position="383"/>
        <end position="400"/>
    </location>
</feature>
<feature type="region of interest" description="Disordered" evidence="9">
    <location>
        <begin position="379"/>
        <end position="400"/>
    </location>
</feature>
<dbReference type="EMBL" id="FQ311452">
    <property type="protein sequence ID" value="CBQ71800.1"/>
    <property type="molecule type" value="Genomic_DNA"/>
</dbReference>
<comment type="subcellular location">
    <subcellularLocation>
        <location evidence="2">Chromosome</location>
        <location evidence="2">Telomere</location>
    </subcellularLocation>
    <subcellularLocation>
        <location evidence="1">Nucleus</location>
    </subcellularLocation>
</comment>
<keyword evidence="6" id="KW-0238">DNA-binding</keyword>
<dbReference type="HOGENOM" id="CLU_523956_0_0_1"/>
<keyword evidence="7" id="KW-0539">Nucleus</keyword>
<dbReference type="PANTHER" id="PTHR13989:SF33">
    <property type="entry name" value="CST COMPLEX SUBUNIT STN1"/>
    <property type="match status" value="1"/>
</dbReference>
<organism evidence="10 11">
    <name type="scientific">Sporisorium reilianum (strain SRZ2)</name>
    <name type="common">Maize head smut fungus</name>
    <dbReference type="NCBI Taxonomy" id="999809"/>
    <lineage>
        <taxon>Eukaryota</taxon>
        <taxon>Fungi</taxon>
        <taxon>Dikarya</taxon>
        <taxon>Basidiomycota</taxon>
        <taxon>Ustilaginomycotina</taxon>
        <taxon>Ustilaginomycetes</taxon>
        <taxon>Ustilaginales</taxon>
        <taxon>Ustilaginaceae</taxon>
        <taxon>Sporisorium</taxon>
    </lineage>
</organism>
<protein>
    <recommendedName>
        <fullName evidence="3">CST complex subunit STN1</fullName>
    </recommendedName>
    <alternativeName>
        <fullName evidence="8">Suppressor of cdc thirteen homolog</fullName>
    </alternativeName>
</protein>
<accession>E6ZX43</accession>
<keyword evidence="5" id="KW-0779">Telomere</keyword>
<dbReference type="Gene3D" id="2.40.50.140">
    <property type="entry name" value="Nucleic acid-binding proteins"/>
    <property type="match status" value="1"/>
</dbReference>
<evidence type="ECO:0000256" key="2">
    <source>
        <dbReference type="ARBA" id="ARBA00004574"/>
    </source>
</evidence>
<dbReference type="Proteomes" id="UP000008867">
    <property type="component" value="Chromosome 3"/>
</dbReference>
<dbReference type="eggNOG" id="ENOG502RY83">
    <property type="taxonomic scope" value="Eukaryota"/>
</dbReference>